<dbReference type="InterPro" id="IPR024708">
    <property type="entry name" value="Catalase_AS"/>
</dbReference>
<dbReference type="STRING" id="857967.G0QVV1"/>
<dbReference type="GeneID" id="14906773"/>
<keyword evidence="6 10" id="KW-0408">Iron</keyword>
<dbReference type="Pfam" id="PF00199">
    <property type="entry name" value="Catalase"/>
    <property type="match status" value="1"/>
</dbReference>
<dbReference type="PROSITE" id="PS00437">
    <property type="entry name" value="CATALASE_1"/>
    <property type="match status" value="1"/>
</dbReference>
<proteinExistence type="inferred from homology"/>
<evidence type="ECO:0000256" key="13">
    <source>
        <dbReference type="SAM" id="MobiDB-lite"/>
    </source>
</evidence>
<keyword evidence="7 11" id="KW-0376">Hydrogen peroxide</keyword>
<dbReference type="OMA" id="KFRWNVF"/>
<dbReference type="GO" id="GO:0005739">
    <property type="term" value="C:mitochondrion"/>
    <property type="evidence" value="ECO:0007669"/>
    <property type="project" value="TreeGrafter"/>
</dbReference>
<feature type="active site" evidence="9">
    <location>
        <position position="131"/>
    </location>
</feature>
<comment type="catalytic activity">
    <reaction evidence="8 11">
        <text>2 H2O2 = O2 + 2 H2O</text>
        <dbReference type="Rhea" id="RHEA:20309"/>
        <dbReference type="ChEBI" id="CHEBI:15377"/>
        <dbReference type="ChEBI" id="CHEBI:15379"/>
        <dbReference type="ChEBI" id="CHEBI:16240"/>
        <dbReference type="EC" id="1.11.1.6"/>
    </reaction>
</comment>
<evidence type="ECO:0000256" key="11">
    <source>
        <dbReference type="RuleBase" id="RU000498"/>
    </source>
</evidence>
<evidence type="ECO:0000256" key="12">
    <source>
        <dbReference type="RuleBase" id="RU004142"/>
    </source>
</evidence>
<dbReference type="OrthoDB" id="6880011at2759"/>
<keyword evidence="5 11" id="KW-0560">Oxidoreductase</keyword>
<evidence type="ECO:0000256" key="9">
    <source>
        <dbReference type="PIRSR" id="PIRSR038928-1"/>
    </source>
</evidence>
<keyword evidence="2 11" id="KW-0575">Peroxidase</keyword>
<dbReference type="InParanoid" id="G0QVV1"/>
<evidence type="ECO:0000256" key="2">
    <source>
        <dbReference type="ARBA" id="ARBA00022559"/>
    </source>
</evidence>
<dbReference type="InterPro" id="IPR020835">
    <property type="entry name" value="Catalase_sf"/>
</dbReference>
<gene>
    <name evidence="15" type="ORF">IMG5_126640</name>
</gene>
<organism evidence="15 16">
    <name type="scientific">Ichthyophthirius multifiliis</name>
    <name type="common">White spot disease agent</name>
    <name type="synonym">Ich</name>
    <dbReference type="NCBI Taxonomy" id="5932"/>
    <lineage>
        <taxon>Eukaryota</taxon>
        <taxon>Sar</taxon>
        <taxon>Alveolata</taxon>
        <taxon>Ciliophora</taxon>
        <taxon>Intramacronucleata</taxon>
        <taxon>Oligohymenophorea</taxon>
        <taxon>Hymenostomatida</taxon>
        <taxon>Ophryoglenina</taxon>
        <taxon>Ichthyophthirius</taxon>
    </lineage>
</organism>
<evidence type="ECO:0000256" key="8">
    <source>
        <dbReference type="ARBA" id="ARBA00049254"/>
    </source>
</evidence>
<sequence length="490" mass="56040">MTDQKNSSILTTSIGTPVDENQNSLSAGEYGPLLLQDFHLIDKLAHFDRERIPERVVHAKGAGAHGYFEVTHDIKKYCKAKLFDTIGKRTPLFTRFSTVGGEKGSADTERDPRGFAVKMYTEEGNWDMVGNNTPVFFIRDPSKFPDFIHTQKRNPQTNLKCANMFWDFLSQVPESSHQVTILFSDRGTPDGYRHMNGYSSHTFKMVNEDGETFWVKFHFKTDSGIKNLTAEQANKLKSDNPDYSTQDLFQHIANGNQASWSVFLQVMPVNDGYKYRWNIFDITKVWPHSDYPLIPVGKMVLNRNPENYFAETEQSAFSPSHLVPGIEPSLDKMLQGRLFSYPDTHRHRLGGNYDQIPINCPYRAKVSNGQRDGFMVVNGNQGSKPNYEPSSFHKFITRPETKLSTQRVTGLVGRFKPAHPNDDFSQPGALYRKIMNEQQRNNTVQNILGNLKNANRDIQERQIKIFYKCDAEYGQKIAQELGFPVNRNNL</sequence>
<dbReference type="PANTHER" id="PTHR11465">
    <property type="entry name" value="CATALASE"/>
    <property type="match status" value="1"/>
</dbReference>
<dbReference type="PROSITE" id="PS51402">
    <property type="entry name" value="CATALASE_3"/>
    <property type="match status" value="1"/>
</dbReference>
<dbReference type="Gene3D" id="2.40.180.10">
    <property type="entry name" value="Catalase core domain"/>
    <property type="match status" value="1"/>
</dbReference>
<dbReference type="PROSITE" id="PS00438">
    <property type="entry name" value="CATALASE_2"/>
    <property type="match status" value="1"/>
</dbReference>
<comment type="similarity">
    <text evidence="1 11">Belongs to the catalase family.</text>
</comment>
<dbReference type="CDD" id="cd08156">
    <property type="entry name" value="catalase_clade_3"/>
    <property type="match status" value="1"/>
</dbReference>
<feature type="binding site" description="axial binding residue" evidence="10">
    <location>
        <position position="341"/>
    </location>
    <ligand>
        <name>heme</name>
        <dbReference type="ChEBI" id="CHEBI:30413"/>
    </ligand>
    <ligandPart>
        <name>Fe</name>
        <dbReference type="ChEBI" id="CHEBI:18248"/>
    </ligandPart>
</feature>
<keyword evidence="3 10" id="KW-0349">Heme</keyword>
<dbReference type="SMART" id="SM01060">
    <property type="entry name" value="Catalase"/>
    <property type="match status" value="1"/>
</dbReference>
<evidence type="ECO:0000256" key="6">
    <source>
        <dbReference type="ARBA" id="ARBA00023004"/>
    </source>
</evidence>
<evidence type="ECO:0000256" key="3">
    <source>
        <dbReference type="ARBA" id="ARBA00022617"/>
    </source>
</evidence>
<keyword evidence="16" id="KW-1185">Reference proteome</keyword>
<comment type="function">
    <text evidence="12">Catalyzes the degradation of hydrogen peroxide (H(2)O(2)) generated by peroxisomal oxidases to water and oxygen, thereby protecting cells from the toxic effects of hydrogen peroxide.</text>
</comment>
<evidence type="ECO:0000259" key="14">
    <source>
        <dbReference type="SMART" id="SM01060"/>
    </source>
</evidence>
<feature type="active site" evidence="9">
    <location>
        <position position="58"/>
    </location>
</feature>
<dbReference type="GO" id="GO:0046872">
    <property type="term" value="F:metal ion binding"/>
    <property type="evidence" value="ECO:0007669"/>
    <property type="project" value="UniProtKB-KW"/>
</dbReference>
<dbReference type="eggNOG" id="KOG0047">
    <property type="taxonomic scope" value="Eukaryota"/>
</dbReference>
<dbReference type="InterPro" id="IPR040333">
    <property type="entry name" value="Catalase_3"/>
</dbReference>
<dbReference type="GO" id="GO:0042744">
    <property type="term" value="P:hydrogen peroxide catabolic process"/>
    <property type="evidence" value="ECO:0007669"/>
    <property type="project" value="UniProtKB-KW"/>
</dbReference>
<dbReference type="GO" id="GO:0020037">
    <property type="term" value="F:heme binding"/>
    <property type="evidence" value="ECO:0007669"/>
    <property type="project" value="InterPro"/>
</dbReference>
<evidence type="ECO:0000256" key="1">
    <source>
        <dbReference type="ARBA" id="ARBA00005329"/>
    </source>
</evidence>
<dbReference type="InterPro" id="IPR024711">
    <property type="entry name" value="Catalase_clade1/3"/>
</dbReference>
<evidence type="ECO:0000313" key="15">
    <source>
        <dbReference type="EMBL" id="EGR30659.1"/>
    </source>
</evidence>
<dbReference type="InterPro" id="IPR010582">
    <property type="entry name" value="Catalase_immune_responsive"/>
</dbReference>
<name>G0QVV1_ICHMU</name>
<evidence type="ECO:0000256" key="5">
    <source>
        <dbReference type="ARBA" id="ARBA00023002"/>
    </source>
</evidence>
<reference evidence="15 16" key="1">
    <citation type="submission" date="2011-07" db="EMBL/GenBank/DDBJ databases">
        <authorList>
            <person name="Coyne R."/>
            <person name="Brami D."/>
            <person name="Johnson J."/>
            <person name="Hostetler J."/>
            <person name="Hannick L."/>
            <person name="Clark T."/>
            <person name="Cassidy-Hanley D."/>
            <person name="Inman J."/>
        </authorList>
    </citation>
    <scope>NUCLEOTIDE SEQUENCE [LARGE SCALE GENOMIC DNA]</scope>
    <source>
        <strain evidence="15 16">G5</strain>
    </source>
</reference>
<protein>
    <recommendedName>
        <fullName evidence="11">Catalase</fullName>
        <ecNumber evidence="11">1.11.1.6</ecNumber>
    </recommendedName>
</protein>
<accession>G0QVV1</accession>
<dbReference type="PANTHER" id="PTHR11465:SF9">
    <property type="entry name" value="CATALASE"/>
    <property type="match status" value="1"/>
</dbReference>
<dbReference type="PIRSF" id="PIRSF038928">
    <property type="entry name" value="Catalase_clade1-3"/>
    <property type="match status" value="1"/>
</dbReference>
<feature type="region of interest" description="Disordered" evidence="13">
    <location>
        <begin position="1"/>
        <end position="20"/>
    </location>
</feature>
<keyword evidence="4 10" id="KW-0479">Metal-binding</keyword>
<dbReference type="RefSeq" id="XP_004032246.1">
    <property type="nucleotide sequence ID" value="XM_004032198.1"/>
</dbReference>
<dbReference type="InterPro" id="IPR011614">
    <property type="entry name" value="Catalase_core"/>
</dbReference>
<dbReference type="SUPFAM" id="SSF56634">
    <property type="entry name" value="Heme-dependent catalase-like"/>
    <property type="match status" value="1"/>
</dbReference>
<evidence type="ECO:0000313" key="16">
    <source>
        <dbReference type="Proteomes" id="UP000008983"/>
    </source>
</evidence>
<dbReference type="InterPro" id="IPR002226">
    <property type="entry name" value="Catalase_haem_BS"/>
</dbReference>
<feature type="domain" description="Catalase core" evidence="14">
    <location>
        <begin position="11"/>
        <end position="396"/>
    </location>
</feature>
<evidence type="ECO:0000256" key="7">
    <source>
        <dbReference type="ARBA" id="ARBA00023324"/>
    </source>
</evidence>
<dbReference type="AlphaFoldDB" id="G0QVV1"/>
<dbReference type="FunFam" id="2.40.180.10:FF:000001">
    <property type="entry name" value="Catalase"/>
    <property type="match status" value="1"/>
</dbReference>
<dbReference type="Pfam" id="PF06628">
    <property type="entry name" value="Catalase-rel"/>
    <property type="match status" value="1"/>
</dbReference>
<dbReference type="PRINTS" id="PR00067">
    <property type="entry name" value="CATALASE"/>
</dbReference>
<evidence type="ECO:0000256" key="10">
    <source>
        <dbReference type="PIRSR" id="PIRSR038928-2"/>
    </source>
</evidence>
<evidence type="ECO:0000256" key="4">
    <source>
        <dbReference type="ARBA" id="ARBA00022723"/>
    </source>
</evidence>
<dbReference type="Proteomes" id="UP000008983">
    <property type="component" value="Unassembled WGS sequence"/>
</dbReference>
<dbReference type="GO" id="GO:0005777">
    <property type="term" value="C:peroxisome"/>
    <property type="evidence" value="ECO:0007669"/>
    <property type="project" value="TreeGrafter"/>
</dbReference>
<dbReference type="InterPro" id="IPR018028">
    <property type="entry name" value="Catalase"/>
</dbReference>
<dbReference type="EMBL" id="GL983962">
    <property type="protein sequence ID" value="EGR30659.1"/>
    <property type="molecule type" value="Genomic_DNA"/>
</dbReference>
<dbReference type="GO" id="GO:0004096">
    <property type="term" value="F:catalase activity"/>
    <property type="evidence" value="ECO:0007669"/>
    <property type="project" value="UniProtKB-EC"/>
</dbReference>
<comment type="cofactor">
    <cofactor evidence="10">
        <name>heme</name>
        <dbReference type="ChEBI" id="CHEBI:30413"/>
    </cofactor>
</comment>
<dbReference type="EC" id="1.11.1.6" evidence="11"/>
<dbReference type="GO" id="GO:0042542">
    <property type="term" value="P:response to hydrogen peroxide"/>
    <property type="evidence" value="ECO:0007669"/>
    <property type="project" value="TreeGrafter"/>
</dbReference>